<comment type="caution">
    <text evidence="1">The sequence shown here is derived from an EMBL/GenBank/DDBJ whole genome shotgun (WGS) entry which is preliminary data.</text>
</comment>
<name>A0ACB9D1A3_CICIN</name>
<protein>
    <submittedName>
        <fullName evidence="1">Uncharacterized protein</fullName>
    </submittedName>
</protein>
<sequence>MLNFIMNHLYFDVRLQRVEEKLDLILEKINAPTPPTPEFVTEIQLKKALENVVARTDARDKVRLDLVTKTVLLKAYQMISLVLGKVCNAPHTLEKL</sequence>
<dbReference type="EMBL" id="CM042013">
    <property type="protein sequence ID" value="KAI3740256.1"/>
    <property type="molecule type" value="Genomic_DNA"/>
</dbReference>
<proteinExistence type="predicted"/>
<gene>
    <name evidence="1" type="ORF">L2E82_30681</name>
</gene>
<reference evidence="2" key="1">
    <citation type="journal article" date="2022" name="Mol. Ecol. Resour.">
        <title>The genomes of chicory, endive, great burdock and yacon provide insights into Asteraceae palaeo-polyploidization history and plant inulin production.</title>
        <authorList>
            <person name="Fan W."/>
            <person name="Wang S."/>
            <person name="Wang H."/>
            <person name="Wang A."/>
            <person name="Jiang F."/>
            <person name="Liu H."/>
            <person name="Zhao H."/>
            <person name="Xu D."/>
            <person name="Zhang Y."/>
        </authorList>
    </citation>
    <scope>NUCLEOTIDE SEQUENCE [LARGE SCALE GENOMIC DNA]</scope>
    <source>
        <strain evidence="2">cv. Punajuju</strain>
    </source>
</reference>
<dbReference type="Proteomes" id="UP001055811">
    <property type="component" value="Linkage Group LG05"/>
</dbReference>
<accession>A0ACB9D1A3</accession>
<keyword evidence="2" id="KW-1185">Reference proteome</keyword>
<evidence type="ECO:0000313" key="1">
    <source>
        <dbReference type="EMBL" id="KAI3740256.1"/>
    </source>
</evidence>
<organism evidence="1 2">
    <name type="scientific">Cichorium intybus</name>
    <name type="common">Chicory</name>
    <dbReference type="NCBI Taxonomy" id="13427"/>
    <lineage>
        <taxon>Eukaryota</taxon>
        <taxon>Viridiplantae</taxon>
        <taxon>Streptophyta</taxon>
        <taxon>Embryophyta</taxon>
        <taxon>Tracheophyta</taxon>
        <taxon>Spermatophyta</taxon>
        <taxon>Magnoliopsida</taxon>
        <taxon>eudicotyledons</taxon>
        <taxon>Gunneridae</taxon>
        <taxon>Pentapetalae</taxon>
        <taxon>asterids</taxon>
        <taxon>campanulids</taxon>
        <taxon>Asterales</taxon>
        <taxon>Asteraceae</taxon>
        <taxon>Cichorioideae</taxon>
        <taxon>Cichorieae</taxon>
        <taxon>Cichoriinae</taxon>
        <taxon>Cichorium</taxon>
    </lineage>
</organism>
<reference evidence="1 2" key="2">
    <citation type="journal article" date="2022" name="Mol. Ecol. Resour.">
        <title>The genomes of chicory, endive, great burdock and yacon provide insights into Asteraceae paleo-polyploidization history and plant inulin production.</title>
        <authorList>
            <person name="Fan W."/>
            <person name="Wang S."/>
            <person name="Wang H."/>
            <person name="Wang A."/>
            <person name="Jiang F."/>
            <person name="Liu H."/>
            <person name="Zhao H."/>
            <person name="Xu D."/>
            <person name="Zhang Y."/>
        </authorList>
    </citation>
    <scope>NUCLEOTIDE SEQUENCE [LARGE SCALE GENOMIC DNA]</scope>
    <source>
        <strain evidence="2">cv. Punajuju</strain>
        <tissue evidence="1">Leaves</tissue>
    </source>
</reference>
<evidence type="ECO:0000313" key="2">
    <source>
        <dbReference type="Proteomes" id="UP001055811"/>
    </source>
</evidence>